<reference evidence="2" key="2">
    <citation type="journal article" date="2004" name="Mol. Phylogenet. Evol.">
        <title>Phylogenetic relationships among Opisthobranchia (Mollusca: Gastropoda) based on mitochondrial cox 1, trnV, and rrnL genes.</title>
        <authorList>
            <person name="Grande C."/>
            <person name="Templado J."/>
            <person name="Cervera J.L."/>
            <person name="Zardoya R."/>
        </authorList>
    </citation>
    <scope>NUCLEOTIDE SEQUENCE</scope>
</reference>
<protein>
    <submittedName>
        <fullName evidence="2">NADH dehydrogenase subunit 6</fullName>
    </submittedName>
</protein>
<reference evidence="2" key="1">
    <citation type="journal article" date="2004" name="Mol. Biol. Evol.">
        <title>Molecular phylogeny of euthyneura (mollusca: gastropoda).</title>
        <authorList>
            <person name="Grande C."/>
            <person name="Templado J."/>
            <person name="Cervera J.L."/>
            <person name="Zardoya R."/>
        </authorList>
    </citation>
    <scope>NUCLEOTIDE SEQUENCE</scope>
</reference>
<evidence type="ECO:0000256" key="1">
    <source>
        <dbReference type="SAM" id="Phobius"/>
    </source>
</evidence>
<feature type="transmembrane region" description="Helical" evidence="1">
    <location>
        <begin position="47"/>
        <end position="68"/>
    </location>
</feature>
<keyword evidence="2" id="KW-0496">Mitochondrion</keyword>
<name>Q6VAT1_9GAST</name>
<evidence type="ECO:0000313" key="2">
    <source>
        <dbReference type="EMBL" id="AAR21520.1"/>
    </source>
</evidence>
<dbReference type="AlphaFoldDB" id="Q6VAT1"/>
<dbReference type="EMBL" id="AY345025">
    <property type="protein sequence ID" value="AAR21520.1"/>
    <property type="molecule type" value="Genomic_DNA"/>
</dbReference>
<keyword evidence="1" id="KW-1133">Transmembrane helix</keyword>
<geneLocation type="mitochondrion" evidence="2"/>
<feature type="transmembrane region" description="Helical" evidence="1">
    <location>
        <begin position="119"/>
        <end position="140"/>
    </location>
</feature>
<organism evidence="2">
    <name type="scientific">Berthella plumula</name>
    <dbReference type="NCBI Taxonomy" id="155528"/>
    <lineage>
        <taxon>Eukaryota</taxon>
        <taxon>Metazoa</taxon>
        <taxon>Spiralia</taxon>
        <taxon>Lophotrochozoa</taxon>
        <taxon>Mollusca</taxon>
        <taxon>Gastropoda</taxon>
        <taxon>Heterobranchia</taxon>
        <taxon>Euthyneura</taxon>
        <taxon>Nudipleura</taxon>
        <taxon>Pleurobranchida</taxon>
        <taxon>Pleurobranchoidea</taxon>
        <taxon>Pleurobranchidae</taxon>
        <taxon>Berthella</taxon>
    </lineage>
</organism>
<feature type="transmembrane region" description="Helical" evidence="1">
    <location>
        <begin position="75"/>
        <end position="99"/>
    </location>
</feature>
<keyword evidence="1" id="KW-0472">Membrane</keyword>
<proteinExistence type="predicted"/>
<keyword evidence="1" id="KW-0812">Transmembrane</keyword>
<accession>Q6VAT1</accession>
<feature type="transmembrane region" description="Helical" evidence="1">
    <location>
        <begin position="21"/>
        <end position="41"/>
    </location>
</feature>
<sequence>MEIFCYLSMFLCLCFPLFKNPIMMVGVLVCMSLCFVGFISILSSSWFSYVLFLVYVGGLLVLFMYICLISSNYSFSINFSLVVFMAVMSLYLSIDFSLYDNFQLLGAGNFSGGQELVELSNLSIFLFLGVLLLIMLLVVVRASGAGSLIVNNEKF</sequence>